<keyword evidence="1" id="KW-0472">Membrane</keyword>
<feature type="transmembrane region" description="Helical" evidence="1">
    <location>
        <begin position="95"/>
        <end position="118"/>
    </location>
</feature>
<dbReference type="EMBL" id="DRUB01000072">
    <property type="protein sequence ID" value="HHR95978.1"/>
    <property type="molecule type" value="Genomic_DNA"/>
</dbReference>
<keyword evidence="1" id="KW-0812">Transmembrane</keyword>
<reference evidence="2" key="1">
    <citation type="journal article" date="2020" name="mSystems">
        <title>Genome- and Community-Level Interaction Insights into Carbon Utilization and Element Cycling Functions of Hydrothermarchaeota in Hydrothermal Sediment.</title>
        <authorList>
            <person name="Zhou Z."/>
            <person name="Liu Y."/>
            <person name="Xu W."/>
            <person name="Pan J."/>
            <person name="Luo Z.H."/>
            <person name="Li M."/>
        </authorList>
    </citation>
    <scope>NUCLEOTIDE SEQUENCE [LARGE SCALE GENOMIC DNA]</scope>
    <source>
        <strain evidence="2">SpSt-1</strain>
    </source>
</reference>
<feature type="transmembrane region" description="Helical" evidence="1">
    <location>
        <begin position="6"/>
        <end position="26"/>
    </location>
</feature>
<protein>
    <submittedName>
        <fullName evidence="2">Uncharacterized protein</fullName>
    </submittedName>
</protein>
<proteinExistence type="predicted"/>
<feature type="transmembrane region" description="Helical" evidence="1">
    <location>
        <begin position="38"/>
        <end position="60"/>
    </location>
</feature>
<accession>A0A7C5YYX4</accession>
<feature type="transmembrane region" description="Helical" evidence="1">
    <location>
        <begin position="66"/>
        <end position="88"/>
    </location>
</feature>
<comment type="caution">
    <text evidence="2">The sequence shown here is derived from an EMBL/GenBank/DDBJ whole genome shotgun (WGS) entry which is preliminary data.</text>
</comment>
<feature type="transmembrane region" description="Helical" evidence="1">
    <location>
        <begin position="138"/>
        <end position="158"/>
    </location>
</feature>
<gene>
    <name evidence="2" type="ORF">ENL47_03970</name>
</gene>
<dbReference type="AlphaFoldDB" id="A0A7C5YYX4"/>
<keyword evidence="1" id="KW-1133">Transmembrane helix</keyword>
<organism evidence="2">
    <name type="scientific">Ignisphaera aggregans</name>
    <dbReference type="NCBI Taxonomy" id="334771"/>
    <lineage>
        <taxon>Archaea</taxon>
        <taxon>Thermoproteota</taxon>
        <taxon>Thermoprotei</taxon>
        <taxon>Desulfurococcales</taxon>
        <taxon>Desulfurococcaceae</taxon>
        <taxon>Ignisphaera</taxon>
    </lineage>
</organism>
<sequence length="186" mass="20744">MYLYISILLVIELIGVSAFIYLSILFIRVYRKIKLESILLYTIFIIFLLLSQLSGVFSIIIPDTRIATTLYVATSSFAIAGFTIMLLLSFSSNNLYIFIPIFIASPDILAGILSTLIILKRIKGETRYFLSLLSTSYYIRGIGALLTAFQGSLLTLLISETIRATAAVLLSLHHTAQVLTYGKEKK</sequence>
<evidence type="ECO:0000313" key="2">
    <source>
        <dbReference type="EMBL" id="HHR95978.1"/>
    </source>
</evidence>
<name>A0A7C5YYX4_9CREN</name>
<evidence type="ECO:0000256" key="1">
    <source>
        <dbReference type="SAM" id="Phobius"/>
    </source>
</evidence>